<dbReference type="OrthoDB" id="9809509at2"/>
<evidence type="ECO:0000259" key="4">
    <source>
        <dbReference type="Pfam" id="PF00892"/>
    </source>
</evidence>
<evidence type="ECO:0000256" key="1">
    <source>
        <dbReference type="ARBA" id="ARBA00004127"/>
    </source>
</evidence>
<evidence type="ECO:0000313" key="6">
    <source>
        <dbReference type="Proteomes" id="UP000036202"/>
    </source>
</evidence>
<dbReference type="KEGG" id="beo:BEH_10415"/>
<dbReference type="PATRIC" id="fig|135735.6.peg.2169"/>
<reference evidence="5 6" key="1">
    <citation type="journal article" date="2015" name="PLoS ONE">
        <title>Genome Sequence of Bacillus endophyticus and Analysis of Its Companion Mechanism in the Ketogulonigenium vulgare-Bacillus Strain Consortium.</title>
        <authorList>
            <person name="Jia N."/>
            <person name="Du J."/>
            <person name="Ding M.Z."/>
            <person name="Gao F."/>
            <person name="Yuan Y.J."/>
        </authorList>
    </citation>
    <scope>NUCLEOTIDE SEQUENCE [LARGE SCALE GENOMIC DNA]</scope>
    <source>
        <strain evidence="5 6">Hbe603</strain>
    </source>
</reference>
<dbReference type="GO" id="GO:0016020">
    <property type="term" value="C:membrane"/>
    <property type="evidence" value="ECO:0007669"/>
    <property type="project" value="InterPro"/>
</dbReference>
<evidence type="ECO:0000256" key="3">
    <source>
        <dbReference type="SAM" id="Phobius"/>
    </source>
</evidence>
<keyword evidence="3" id="KW-0472">Membrane</keyword>
<dbReference type="PANTHER" id="PTHR12715">
    <property type="entry name" value="TRANSPORTER, DRUG/METABOLITE EXPORTER FAMILY"/>
    <property type="match status" value="1"/>
</dbReference>
<feature type="transmembrane region" description="Helical" evidence="3">
    <location>
        <begin position="67"/>
        <end position="85"/>
    </location>
</feature>
<comment type="subcellular location">
    <subcellularLocation>
        <location evidence="1">Endomembrane system</location>
        <topology evidence="1">Multi-pass membrane protein</topology>
    </subcellularLocation>
</comment>
<organism evidence="5 6">
    <name type="scientific">Priestia filamentosa</name>
    <dbReference type="NCBI Taxonomy" id="1402861"/>
    <lineage>
        <taxon>Bacteria</taxon>
        <taxon>Bacillati</taxon>
        <taxon>Bacillota</taxon>
        <taxon>Bacilli</taxon>
        <taxon>Bacillales</taxon>
        <taxon>Bacillaceae</taxon>
        <taxon>Priestia</taxon>
    </lineage>
</organism>
<evidence type="ECO:0000256" key="2">
    <source>
        <dbReference type="ARBA" id="ARBA00007362"/>
    </source>
</evidence>
<feature type="transmembrane region" description="Helical" evidence="3">
    <location>
        <begin position="7"/>
        <end position="26"/>
    </location>
</feature>
<feature type="transmembrane region" description="Helical" evidence="3">
    <location>
        <begin position="146"/>
        <end position="167"/>
    </location>
</feature>
<dbReference type="InterPro" id="IPR000620">
    <property type="entry name" value="EamA_dom"/>
</dbReference>
<proteinExistence type="inferred from homology"/>
<keyword evidence="3" id="KW-0812">Transmembrane</keyword>
<dbReference type="InterPro" id="IPR037185">
    <property type="entry name" value="EmrE-like"/>
</dbReference>
<feature type="transmembrane region" description="Helical" evidence="3">
    <location>
        <begin position="123"/>
        <end position="140"/>
    </location>
</feature>
<feature type="transmembrane region" description="Helical" evidence="3">
    <location>
        <begin position="209"/>
        <end position="232"/>
    </location>
</feature>
<name>A0A0H4KFT4_9BACI</name>
<dbReference type="AlphaFoldDB" id="A0A0H4KFT4"/>
<feature type="transmembrane region" description="Helical" evidence="3">
    <location>
        <begin position="267"/>
        <end position="283"/>
    </location>
</feature>
<dbReference type="Pfam" id="PF00892">
    <property type="entry name" value="EamA"/>
    <property type="match status" value="2"/>
</dbReference>
<dbReference type="EMBL" id="CP011974">
    <property type="protein sequence ID" value="AKO92465.1"/>
    <property type="molecule type" value="Genomic_DNA"/>
</dbReference>
<dbReference type="SUPFAM" id="SSF103481">
    <property type="entry name" value="Multidrug resistance efflux transporter EmrE"/>
    <property type="match status" value="2"/>
</dbReference>
<feature type="transmembrane region" description="Helical" evidence="3">
    <location>
        <begin position="244"/>
        <end position="261"/>
    </location>
</feature>
<feature type="transmembrane region" description="Helical" evidence="3">
    <location>
        <begin position="179"/>
        <end position="197"/>
    </location>
</feature>
<accession>A0A0H4KFT4</accession>
<dbReference type="Proteomes" id="UP000036202">
    <property type="component" value="Chromosome"/>
</dbReference>
<dbReference type="RefSeq" id="WP_040057817.1">
    <property type="nucleotide sequence ID" value="NZ_CP011974.1"/>
</dbReference>
<dbReference type="InterPro" id="IPR052756">
    <property type="entry name" value="Alkyne_AA_exporter"/>
</dbReference>
<gene>
    <name evidence="5" type="ORF">BEH_10415</name>
</gene>
<protein>
    <recommendedName>
        <fullName evidence="4">EamA domain-containing protein</fullName>
    </recommendedName>
</protein>
<feature type="domain" description="EamA" evidence="4">
    <location>
        <begin position="150"/>
        <end position="283"/>
    </location>
</feature>
<feature type="transmembrane region" description="Helical" evidence="3">
    <location>
        <begin position="91"/>
        <end position="111"/>
    </location>
</feature>
<sequence length="298" mass="33205">MRNWTVFLLVSYVSIIFFWGSSFPAIRFALHSYTPESLALFRLLIASSFLVIIAIVLRIGLPNMRDIPMLVLLGCLGFSAYHLFLNKGETTVGGGIASLLVSTTPIFSLILEQLFLRRKWEGRKWLGALVSFFGIAFISFNHDSLSYSIIGITFILLAAFSESLYFVFQTHYLQKYGMLAFVTYSIWGGTIGMLWFFPRLLIEIEEASFSSTLAVTYLGLFPSVLPYFALAYITLKVGASEATASLYLVPIVAVILSGIWLDEKITLLSGGGGVITFLGLFLIHGKQQMSRAKDNMNF</sequence>
<keyword evidence="3" id="KW-1133">Transmembrane helix</keyword>
<feature type="transmembrane region" description="Helical" evidence="3">
    <location>
        <begin position="38"/>
        <end position="60"/>
    </location>
</feature>
<dbReference type="PANTHER" id="PTHR12715:SF4">
    <property type="entry name" value="EAMA DOMAIN-CONTAINING PROTEIN"/>
    <property type="match status" value="1"/>
</dbReference>
<feature type="domain" description="EamA" evidence="4">
    <location>
        <begin position="14"/>
        <end position="139"/>
    </location>
</feature>
<evidence type="ECO:0000313" key="5">
    <source>
        <dbReference type="EMBL" id="AKO92465.1"/>
    </source>
</evidence>
<reference evidence="6" key="2">
    <citation type="submission" date="2015-06" db="EMBL/GenBank/DDBJ databases">
        <title>Genome Sequence of Bacillus endophyticus and Analysis of its Companion Mechanism in the Ketogulonigenium vulgare-Bacillus strain Consortium.</title>
        <authorList>
            <person name="Jia N."/>
            <person name="Du J."/>
            <person name="Ding M.-Z."/>
            <person name="Gao F."/>
            <person name="Yuan Y.-J."/>
        </authorList>
    </citation>
    <scope>NUCLEOTIDE SEQUENCE [LARGE SCALE GENOMIC DNA]</scope>
    <source>
        <strain evidence="6">Hbe603</strain>
    </source>
</reference>
<keyword evidence="6" id="KW-1185">Reference proteome</keyword>
<comment type="similarity">
    <text evidence="2">Belongs to the EamA transporter family.</text>
</comment>